<feature type="region of interest" description="Disordered" evidence="1">
    <location>
        <begin position="66"/>
        <end position="86"/>
    </location>
</feature>
<feature type="compositionally biased region" description="Polar residues" evidence="1">
    <location>
        <begin position="312"/>
        <end position="326"/>
    </location>
</feature>
<dbReference type="InterPro" id="IPR036047">
    <property type="entry name" value="F-box-like_dom_sf"/>
</dbReference>
<feature type="compositionally biased region" description="Basic and acidic residues" evidence="1">
    <location>
        <begin position="327"/>
        <end position="338"/>
    </location>
</feature>
<evidence type="ECO:0000256" key="1">
    <source>
        <dbReference type="SAM" id="MobiDB-lite"/>
    </source>
</evidence>
<dbReference type="AlphaFoldDB" id="A0AAX4JIC5"/>
<dbReference type="CDD" id="cd09917">
    <property type="entry name" value="F-box_SF"/>
    <property type="match status" value="1"/>
</dbReference>
<proteinExistence type="predicted"/>
<dbReference type="GeneID" id="91090757"/>
<dbReference type="InterPro" id="IPR001810">
    <property type="entry name" value="F-box_dom"/>
</dbReference>
<evidence type="ECO:0000313" key="3">
    <source>
        <dbReference type="EMBL" id="WWC85226.1"/>
    </source>
</evidence>
<evidence type="ECO:0000259" key="2">
    <source>
        <dbReference type="Pfam" id="PF00646"/>
    </source>
</evidence>
<keyword evidence="4" id="KW-1185">Reference proteome</keyword>
<feature type="region of interest" description="Disordered" evidence="1">
    <location>
        <begin position="312"/>
        <end position="339"/>
    </location>
</feature>
<dbReference type="RefSeq" id="XP_066071989.1">
    <property type="nucleotide sequence ID" value="XM_066215892.1"/>
</dbReference>
<gene>
    <name evidence="3" type="ORF">L201_000085</name>
</gene>
<dbReference type="Pfam" id="PF00646">
    <property type="entry name" value="F-box"/>
    <property type="match status" value="1"/>
</dbReference>
<dbReference type="SUPFAM" id="SSF81383">
    <property type="entry name" value="F-box domain"/>
    <property type="match status" value="1"/>
</dbReference>
<dbReference type="Proteomes" id="UP001355207">
    <property type="component" value="Chromosome 1"/>
</dbReference>
<protein>
    <recommendedName>
        <fullName evidence="2">F-box domain-containing protein</fullName>
    </recommendedName>
</protein>
<accession>A0AAX4JIC5</accession>
<sequence>MSTSKNNTASCRIANHLDILINIFGFLPSKDLFATCRTNKIFYSISISFLYQHIIVKPSPLSTPLSTSSARTVHSGSQSKKSDSEEVSKIYRHPFAAQNKDQSLVPKEYRKSTLIESVHRIDIHVHRDDQCPSKTFSGIIPDLKTLHIAGGKKPIIKHNNTYIGHQTYRHRQDILDIDDDICQYGEENDYNTYCDPWDCPFILNSCSNAQRIIIRDLNFIPLKNMSKLNEVVLKLRPCQLPHFGLDYDQEGRRKPSPKKNTNDPIFYYHMMNDDESLISSLSKNVEKLKLIWWDERHSFRIDWQELGYPQTSRKCGTGRQKNNSSQAERERRRDDKKMLKSKQCKGCEGNEYNGGYTYYFNHFGYHSSKLDESSRSPNLIKTRLVDLFYMLGEKTSLREINIYNFEKTAEMTLSEMMITNSNKEKSTVQGLRDELVRYFNRGRDNKNNDAGNIGAPSNCHINYHTINEYYPHSFKIQ</sequence>
<evidence type="ECO:0000313" key="4">
    <source>
        <dbReference type="Proteomes" id="UP001355207"/>
    </source>
</evidence>
<reference evidence="3 4" key="1">
    <citation type="submission" date="2024-01" db="EMBL/GenBank/DDBJ databases">
        <title>Comparative genomics of Cryptococcus and Kwoniella reveals pathogenesis evolution and contrasting modes of karyotype evolution via chromosome fusion or intercentromeric recombination.</title>
        <authorList>
            <person name="Coelho M.A."/>
            <person name="David-Palma M."/>
            <person name="Shea T."/>
            <person name="Bowers K."/>
            <person name="McGinley-Smith S."/>
            <person name="Mohammad A.W."/>
            <person name="Gnirke A."/>
            <person name="Yurkov A.M."/>
            <person name="Nowrousian M."/>
            <person name="Sun S."/>
            <person name="Cuomo C.A."/>
            <person name="Heitman J."/>
        </authorList>
    </citation>
    <scope>NUCLEOTIDE SEQUENCE [LARGE SCALE GENOMIC DNA]</scope>
    <source>
        <strain evidence="3 4">CBS 6074</strain>
    </source>
</reference>
<feature type="domain" description="F-box" evidence="2">
    <location>
        <begin position="17"/>
        <end position="46"/>
    </location>
</feature>
<feature type="compositionally biased region" description="Polar residues" evidence="1">
    <location>
        <begin position="70"/>
        <end position="79"/>
    </location>
</feature>
<name>A0AAX4JIC5_9TREE</name>
<dbReference type="EMBL" id="CP144098">
    <property type="protein sequence ID" value="WWC85226.1"/>
    <property type="molecule type" value="Genomic_DNA"/>
</dbReference>
<organism evidence="3 4">
    <name type="scientific">Kwoniella dendrophila CBS 6074</name>
    <dbReference type="NCBI Taxonomy" id="1295534"/>
    <lineage>
        <taxon>Eukaryota</taxon>
        <taxon>Fungi</taxon>
        <taxon>Dikarya</taxon>
        <taxon>Basidiomycota</taxon>
        <taxon>Agaricomycotina</taxon>
        <taxon>Tremellomycetes</taxon>
        <taxon>Tremellales</taxon>
        <taxon>Cryptococcaceae</taxon>
        <taxon>Kwoniella</taxon>
    </lineage>
</organism>